<dbReference type="AlphaFoldDB" id="A0A1W7A0L9"/>
<dbReference type="InterPro" id="IPR037041">
    <property type="entry name" value="Trigger_fac_C_sf"/>
</dbReference>
<dbReference type="PIRSF" id="PIRSF003095">
    <property type="entry name" value="Trigger_factor"/>
    <property type="match status" value="1"/>
</dbReference>
<dbReference type="GO" id="GO:0043335">
    <property type="term" value="P:protein unfolding"/>
    <property type="evidence" value="ECO:0007669"/>
    <property type="project" value="TreeGrafter"/>
</dbReference>
<dbReference type="RefSeq" id="WP_086091592.1">
    <property type="nucleotide sequence ID" value="NZ_CP021112.1"/>
</dbReference>
<evidence type="ECO:0000256" key="7">
    <source>
        <dbReference type="ARBA" id="ARBA00023186"/>
    </source>
</evidence>
<evidence type="ECO:0000256" key="5">
    <source>
        <dbReference type="ARBA" id="ARBA00022618"/>
    </source>
</evidence>
<proteinExistence type="inferred from homology"/>
<name>A0A1W7A0L9_9HYPH</name>
<dbReference type="SUPFAM" id="SSF109998">
    <property type="entry name" value="Triger factor/SurA peptide-binding domain-like"/>
    <property type="match status" value="1"/>
</dbReference>
<dbReference type="InterPro" id="IPR001179">
    <property type="entry name" value="PPIase_FKBP_dom"/>
</dbReference>
<organism evidence="15 16">
    <name type="scientific">Pseudorhodoplanes sinuspersici</name>
    <dbReference type="NCBI Taxonomy" id="1235591"/>
    <lineage>
        <taxon>Bacteria</taxon>
        <taxon>Pseudomonadati</taxon>
        <taxon>Pseudomonadota</taxon>
        <taxon>Alphaproteobacteria</taxon>
        <taxon>Hyphomicrobiales</taxon>
        <taxon>Pseudorhodoplanes</taxon>
    </lineage>
</organism>
<keyword evidence="9 12" id="KW-0131">Cell cycle</keyword>
<dbReference type="Gene3D" id="3.10.50.40">
    <property type="match status" value="1"/>
</dbReference>
<dbReference type="EC" id="5.2.1.8" evidence="3 12"/>
<evidence type="ECO:0000256" key="11">
    <source>
        <dbReference type="ARBA" id="ARBA00029986"/>
    </source>
</evidence>
<protein>
    <recommendedName>
        <fullName evidence="4 12">Trigger factor</fullName>
        <shortName evidence="12">TF</shortName>
        <ecNumber evidence="3 12">5.2.1.8</ecNumber>
    </recommendedName>
    <alternativeName>
        <fullName evidence="11 12">PPIase</fullName>
    </alternativeName>
</protein>
<dbReference type="InterPro" id="IPR036611">
    <property type="entry name" value="Trigger_fac_ribosome-bd_sf"/>
</dbReference>
<comment type="similarity">
    <text evidence="2 12 14">Belongs to the FKBP-type PPIase family. Tig subfamily.</text>
</comment>
<dbReference type="SUPFAM" id="SSF102735">
    <property type="entry name" value="Trigger factor ribosome-binding domain"/>
    <property type="match status" value="1"/>
</dbReference>
<dbReference type="InterPro" id="IPR027304">
    <property type="entry name" value="Trigger_fact/SurA_dom_sf"/>
</dbReference>
<reference evidence="15 16" key="1">
    <citation type="submission" date="2017-05" db="EMBL/GenBank/DDBJ databases">
        <title>Full genome sequence of Pseudorhodoplanes sinuspersici.</title>
        <authorList>
            <person name="Dastgheib S.M.M."/>
            <person name="Shavandi M."/>
            <person name="Tirandaz H."/>
        </authorList>
    </citation>
    <scope>NUCLEOTIDE SEQUENCE [LARGE SCALE GENOMIC DNA]</scope>
    <source>
        <strain evidence="15 16">RIPI110</strain>
    </source>
</reference>
<evidence type="ECO:0000256" key="10">
    <source>
        <dbReference type="ARBA" id="ARBA00024849"/>
    </source>
</evidence>
<dbReference type="InterPro" id="IPR046357">
    <property type="entry name" value="PPIase_dom_sf"/>
</dbReference>
<dbReference type="HAMAP" id="MF_00303">
    <property type="entry name" value="Trigger_factor_Tig"/>
    <property type="match status" value="1"/>
</dbReference>
<dbReference type="GO" id="GO:0051083">
    <property type="term" value="P:'de novo' cotranslational protein folding"/>
    <property type="evidence" value="ECO:0007669"/>
    <property type="project" value="TreeGrafter"/>
</dbReference>
<gene>
    <name evidence="12" type="primary">tig</name>
    <name evidence="15" type="ORF">CAK95_22665</name>
</gene>
<dbReference type="STRING" id="1235591.CAK95_22665"/>
<comment type="domain">
    <text evidence="12">Consists of 3 domains; the N-terminus binds the ribosome, the middle domain has PPIase activity, while the C-terminus has intrinsic chaperone activity on its own.</text>
</comment>
<dbReference type="KEGG" id="psin:CAK95_22665"/>
<dbReference type="GO" id="GO:0051301">
    <property type="term" value="P:cell division"/>
    <property type="evidence" value="ECO:0007669"/>
    <property type="project" value="UniProtKB-KW"/>
</dbReference>
<evidence type="ECO:0000313" key="15">
    <source>
        <dbReference type="EMBL" id="ARQ03128.1"/>
    </source>
</evidence>
<dbReference type="Gene3D" id="3.30.70.1050">
    <property type="entry name" value="Trigger factor ribosome-binding domain"/>
    <property type="match status" value="1"/>
</dbReference>
<evidence type="ECO:0000256" key="3">
    <source>
        <dbReference type="ARBA" id="ARBA00013194"/>
    </source>
</evidence>
<dbReference type="GO" id="GO:0015031">
    <property type="term" value="P:protein transport"/>
    <property type="evidence" value="ECO:0007669"/>
    <property type="project" value="UniProtKB-UniRule"/>
</dbReference>
<dbReference type="Pfam" id="PF00254">
    <property type="entry name" value="FKBP_C"/>
    <property type="match status" value="1"/>
</dbReference>
<accession>A0A1W7A0L9</accession>
<dbReference type="OrthoDB" id="9767721at2"/>
<keyword evidence="8 12" id="KW-0413">Isomerase</keyword>
<dbReference type="GO" id="GO:0043022">
    <property type="term" value="F:ribosome binding"/>
    <property type="evidence" value="ECO:0007669"/>
    <property type="project" value="TreeGrafter"/>
</dbReference>
<evidence type="ECO:0000256" key="12">
    <source>
        <dbReference type="HAMAP-Rule" id="MF_00303"/>
    </source>
</evidence>
<evidence type="ECO:0000256" key="9">
    <source>
        <dbReference type="ARBA" id="ARBA00023306"/>
    </source>
</evidence>
<dbReference type="NCBIfam" id="TIGR00115">
    <property type="entry name" value="tig"/>
    <property type="match status" value="1"/>
</dbReference>
<keyword evidence="16" id="KW-1185">Reference proteome</keyword>
<comment type="subcellular location">
    <subcellularLocation>
        <location evidence="12">Cytoplasm</location>
    </subcellularLocation>
    <text evidence="12">About half TF is bound to the ribosome near the polypeptide exit tunnel while the other half is free in the cytoplasm.</text>
</comment>
<dbReference type="Pfam" id="PF05697">
    <property type="entry name" value="Trigger_N"/>
    <property type="match status" value="1"/>
</dbReference>
<dbReference type="PROSITE" id="PS50059">
    <property type="entry name" value="FKBP_PPIASE"/>
    <property type="match status" value="1"/>
</dbReference>
<dbReference type="FunFam" id="3.10.50.40:FF:000001">
    <property type="entry name" value="Trigger factor"/>
    <property type="match status" value="1"/>
</dbReference>
<dbReference type="InterPro" id="IPR005215">
    <property type="entry name" value="Trig_fac"/>
</dbReference>
<sequence length="451" mass="50650">MQVTETLSDGLRREFSVVIPAGELDSKVSERLDAMKDKVRINGFRPGKVPTAHLRRMYGRSAMAEAIDAAMRDVNSKIVADNNFRLAMQPKVNLPEDEKAVEDVINGKSDLAYTVEMEILAPIELTDFKSIDVTRLVTAVNDEEVDEGLKRIADQNRPFAAKAEGAKAEKDDRVTISFVGSIDGVPFDGGSADDVAVNIGSNTFIPGFEDQLVGITVGENRKINVTFPENYPAAQLAGKAAEFDVTAKTLEAPSEVKIDDEFAKSLGMESLDKLKDAVRERIQREHDSVSKQRVKRVLFDALDERHKFPLPPALVEQEFNNLWTTATEELKQQGRTFEDENTTEEKERAEYQRIADRRVRLGLLLDEIARRNNINVTDEETTRAIVEHVRQYPGREKELWDMFRNNPEAVASIRAPLIENKVTDFILALAKVSDKTVSREELYRNDEEAAA</sequence>
<evidence type="ECO:0000256" key="8">
    <source>
        <dbReference type="ARBA" id="ARBA00023235"/>
    </source>
</evidence>
<comment type="function">
    <text evidence="10 12">Involved in protein export. Acts as a chaperone by maintaining the newly synthesized protein in an open conformation. Functions as a peptidyl-prolyl cis-trans isomerase.</text>
</comment>
<comment type="catalytic activity">
    <reaction evidence="1 12 13">
        <text>[protein]-peptidylproline (omega=180) = [protein]-peptidylproline (omega=0)</text>
        <dbReference type="Rhea" id="RHEA:16237"/>
        <dbReference type="Rhea" id="RHEA-COMP:10747"/>
        <dbReference type="Rhea" id="RHEA-COMP:10748"/>
        <dbReference type="ChEBI" id="CHEBI:83833"/>
        <dbReference type="ChEBI" id="CHEBI:83834"/>
        <dbReference type="EC" id="5.2.1.8"/>
    </reaction>
</comment>
<dbReference type="Proteomes" id="UP000194137">
    <property type="component" value="Chromosome"/>
</dbReference>
<keyword evidence="12" id="KW-0963">Cytoplasm</keyword>
<keyword evidence="5 12" id="KW-0132">Cell division</keyword>
<dbReference type="InterPro" id="IPR008880">
    <property type="entry name" value="Trigger_fac_C"/>
</dbReference>
<dbReference type="Pfam" id="PF05698">
    <property type="entry name" value="Trigger_C"/>
    <property type="match status" value="1"/>
</dbReference>
<evidence type="ECO:0000313" key="16">
    <source>
        <dbReference type="Proteomes" id="UP000194137"/>
    </source>
</evidence>
<evidence type="ECO:0000256" key="14">
    <source>
        <dbReference type="RuleBase" id="RU003914"/>
    </source>
</evidence>
<dbReference type="PANTHER" id="PTHR30560:SF3">
    <property type="entry name" value="TRIGGER FACTOR-LIKE PROTEIN TIG, CHLOROPLASTIC"/>
    <property type="match status" value="1"/>
</dbReference>
<dbReference type="PANTHER" id="PTHR30560">
    <property type="entry name" value="TRIGGER FACTOR CHAPERONE AND PEPTIDYL-PROLYL CIS/TRANS ISOMERASE"/>
    <property type="match status" value="1"/>
</dbReference>
<dbReference type="SUPFAM" id="SSF54534">
    <property type="entry name" value="FKBP-like"/>
    <property type="match status" value="1"/>
</dbReference>
<keyword evidence="6 12" id="KW-0697">Rotamase</keyword>
<evidence type="ECO:0000256" key="6">
    <source>
        <dbReference type="ARBA" id="ARBA00023110"/>
    </source>
</evidence>
<dbReference type="GO" id="GO:0003755">
    <property type="term" value="F:peptidyl-prolyl cis-trans isomerase activity"/>
    <property type="evidence" value="ECO:0007669"/>
    <property type="project" value="UniProtKB-UniRule"/>
</dbReference>
<evidence type="ECO:0000256" key="2">
    <source>
        <dbReference type="ARBA" id="ARBA00005464"/>
    </source>
</evidence>
<keyword evidence="7 12" id="KW-0143">Chaperone</keyword>
<evidence type="ECO:0000256" key="1">
    <source>
        <dbReference type="ARBA" id="ARBA00000971"/>
    </source>
</evidence>
<evidence type="ECO:0000256" key="13">
    <source>
        <dbReference type="PROSITE-ProRule" id="PRU00277"/>
    </source>
</evidence>
<dbReference type="GO" id="GO:0044183">
    <property type="term" value="F:protein folding chaperone"/>
    <property type="evidence" value="ECO:0007669"/>
    <property type="project" value="TreeGrafter"/>
</dbReference>
<dbReference type="InterPro" id="IPR008881">
    <property type="entry name" value="Trigger_fac_ribosome-bd_bac"/>
</dbReference>
<evidence type="ECO:0000256" key="4">
    <source>
        <dbReference type="ARBA" id="ARBA00016902"/>
    </source>
</evidence>
<dbReference type="EMBL" id="CP021112">
    <property type="protein sequence ID" value="ARQ03128.1"/>
    <property type="molecule type" value="Genomic_DNA"/>
</dbReference>
<dbReference type="GO" id="GO:0005737">
    <property type="term" value="C:cytoplasm"/>
    <property type="evidence" value="ECO:0007669"/>
    <property type="project" value="UniProtKB-SubCell"/>
</dbReference>
<dbReference type="Gene3D" id="1.10.3120.10">
    <property type="entry name" value="Trigger factor, C-terminal domain"/>
    <property type="match status" value="1"/>
</dbReference>